<evidence type="ECO:0000259" key="3">
    <source>
        <dbReference type="Pfam" id="PF14678"/>
    </source>
</evidence>
<dbReference type="PANTHER" id="PTHR21818">
    <property type="entry name" value="BC025462 PROTEIN"/>
    <property type="match status" value="1"/>
</dbReference>
<dbReference type="InterPro" id="IPR029315">
    <property type="entry name" value="FANCI_S2"/>
</dbReference>
<dbReference type="STRING" id="574566.I0YJP1"/>
<accession>I0YJP1</accession>
<organism evidence="4 5">
    <name type="scientific">Coccomyxa subellipsoidea (strain C-169)</name>
    <name type="common">Green microalga</name>
    <dbReference type="NCBI Taxonomy" id="574566"/>
    <lineage>
        <taxon>Eukaryota</taxon>
        <taxon>Viridiplantae</taxon>
        <taxon>Chlorophyta</taxon>
        <taxon>core chlorophytes</taxon>
        <taxon>Trebouxiophyceae</taxon>
        <taxon>Trebouxiophyceae incertae sedis</taxon>
        <taxon>Coccomyxaceae</taxon>
        <taxon>Coccomyxa</taxon>
        <taxon>Coccomyxa subellipsoidea</taxon>
    </lineage>
</organism>
<dbReference type="GeneID" id="17036495"/>
<reference evidence="4 5" key="1">
    <citation type="journal article" date="2012" name="Genome Biol.">
        <title>The genome of the polar eukaryotic microalga coccomyxa subellipsoidea reveals traits of cold adaptation.</title>
        <authorList>
            <person name="Blanc G."/>
            <person name="Agarkova I."/>
            <person name="Grimwood J."/>
            <person name="Kuo A."/>
            <person name="Brueggeman A."/>
            <person name="Dunigan D."/>
            <person name="Gurnon J."/>
            <person name="Ladunga I."/>
            <person name="Lindquist E."/>
            <person name="Lucas S."/>
            <person name="Pangilinan J."/>
            <person name="Proschold T."/>
            <person name="Salamov A."/>
            <person name="Schmutz J."/>
            <person name="Weeks D."/>
            <person name="Yamada T."/>
            <person name="Claverie J.M."/>
            <person name="Grigoriev I."/>
            <person name="Van Etten J."/>
            <person name="Lomsadze A."/>
            <person name="Borodovsky M."/>
        </authorList>
    </citation>
    <scope>NUCLEOTIDE SEQUENCE [LARGE SCALE GENOMIC DNA]</scope>
    <source>
        <strain evidence="4 5">C-169</strain>
    </source>
</reference>
<proteinExistence type="predicted"/>
<dbReference type="GO" id="GO:0006281">
    <property type="term" value="P:DNA repair"/>
    <property type="evidence" value="ECO:0007669"/>
    <property type="project" value="InterPro"/>
</dbReference>
<evidence type="ECO:0000256" key="1">
    <source>
        <dbReference type="SAM" id="MobiDB-lite"/>
    </source>
</evidence>
<dbReference type="eggNOG" id="KOG4553">
    <property type="taxonomic scope" value="Eukaryota"/>
</dbReference>
<protein>
    <recommendedName>
        <fullName evidence="6">FANCI solenoid 4 domain-containing protein</fullName>
    </recommendedName>
</protein>
<dbReference type="EMBL" id="AGSI01000023">
    <property type="protein sequence ID" value="EIE18610.1"/>
    <property type="molecule type" value="Genomic_DNA"/>
</dbReference>
<evidence type="ECO:0008006" key="6">
    <source>
        <dbReference type="Google" id="ProtNLM"/>
    </source>
</evidence>
<evidence type="ECO:0000313" key="5">
    <source>
        <dbReference type="Proteomes" id="UP000007264"/>
    </source>
</evidence>
<name>I0YJP1_COCSC</name>
<dbReference type="RefSeq" id="XP_005643154.1">
    <property type="nucleotide sequence ID" value="XM_005643097.1"/>
</dbReference>
<dbReference type="InterPro" id="IPR026171">
    <property type="entry name" value="FANCI"/>
</dbReference>
<dbReference type="Proteomes" id="UP000007264">
    <property type="component" value="Unassembled WGS sequence"/>
</dbReference>
<comment type="caution">
    <text evidence="4">The sequence shown here is derived from an EMBL/GenBank/DDBJ whole genome shotgun (WGS) entry which is preliminary data.</text>
</comment>
<dbReference type="AlphaFoldDB" id="I0YJP1"/>
<gene>
    <name evidence="4" type="ORF">COCSUDRAFT_49281</name>
</gene>
<feature type="domain" description="FANCI solenoid 2" evidence="2">
    <location>
        <begin position="61"/>
        <end position="124"/>
    </location>
</feature>
<dbReference type="GO" id="GO:0070182">
    <property type="term" value="F:DNA polymerase binding"/>
    <property type="evidence" value="ECO:0007669"/>
    <property type="project" value="TreeGrafter"/>
</dbReference>
<keyword evidence="5" id="KW-1185">Reference proteome</keyword>
<dbReference type="PANTHER" id="PTHR21818:SF0">
    <property type="entry name" value="FANCONI ANEMIA GROUP I PROTEIN"/>
    <property type="match status" value="1"/>
</dbReference>
<dbReference type="KEGG" id="csl:COCSUDRAFT_49281"/>
<feature type="region of interest" description="Disordered" evidence="1">
    <location>
        <begin position="182"/>
        <end position="205"/>
    </location>
</feature>
<sequence>MMRQLLQVAGTVLLDIEITVKLVTQSKAWVTNLRPQGSLTPFSVAVILTLASVPRLQQAAWDNLKALVDLIPFLEVNLALGLMLAIWPLCSEQRAVKEQLIMCLRKAMFRPDVGARLLAVRGFLFLVLQELRAPDAMPYDKIAASSSQGLLNHAMAGVLLGSIEVYMEDIISGAAQAKKKSPGAVGQAKGKKRARSGNDSTSNVPAVVPITDRQPVFSATCLFHLLHMVSEDGCLFYPEGGPEADVQDDTDTESLTSLARDANFQAFVLQSCLLYLCSCKGQLPLLAIIAGTGGVEESRILHALIGGSDWHMMGAQLVKTCQMIVLASTKNASRTPGSKRKEHDPAGDLPLLAVKSMAALLHLCPNALSLQKCMASLPPAADNGPTPDDSVVGDVESRLHHLQQLLLRLVENCYFKEVEIFCGVLGHIASILPKQTTARFSDWAVECCKQEEEMQPRAMKALVGLLVNCAGGLDLTAAQLVADSVVIELGTESDSPPPQNLAAMTKATVSSAAFALLSYLESNLQDLEWLVSTLRSSQGISTAGTCTELEEATFIRQRGVIELTAKLLEVSSVGNLGGGLLRLVLLTYKVLTAAAKLHIVGKGKTRSAPCQAFQDMVTLVLKQLTPAVYEFVTTVQQQPLENGADGSTEAAGSLKNEERIIPDIIFNLEDFEKHLIQISCYGHLNLMRFAKRSTNRDWRTVTRPQSVPRENQVCLSN</sequence>
<evidence type="ECO:0000313" key="4">
    <source>
        <dbReference type="EMBL" id="EIE18610.1"/>
    </source>
</evidence>
<evidence type="ECO:0000259" key="2">
    <source>
        <dbReference type="Pfam" id="PF14676"/>
    </source>
</evidence>
<dbReference type="InterPro" id="IPR029314">
    <property type="entry name" value="FANCI_S4"/>
</dbReference>
<feature type="domain" description="FANCI solenoid 4" evidence="3">
    <location>
        <begin position="481"/>
        <end position="699"/>
    </location>
</feature>
<dbReference type="Pfam" id="PF14678">
    <property type="entry name" value="FANCI_S4"/>
    <property type="match status" value="1"/>
</dbReference>
<dbReference type="OrthoDB" id="195089at2759"/>
<dbReference type="Pfam" id="PF14676">
    <property type="entry name" value="FANCI_S2"/>
    <property type="match status" value="1"/>
</dbReference>